<dbReference type="InterPro" id="IPR036188">
    <property type="entry name" value="FAD/NAD-bd_sf"/>
</dbReference>
<dbReference type="SUPFAM" id="SSF52833">
    <property type="entry name" value="Thioredoxin-like"/>
    <property type="match status" value="2"/>
</dbReference>
<dbReference type="PANTHER" id="PTHR48105">
    <property type="entry name" value="THIOREDOXIN REDUCTASE 1-RELATED-RELATED"/>
    <property type="match status" value="1"/>
</dbReference>
<dbReference type="Pfam" id="PF13192">
    <property type="entry name" value="Thioredoxin_3"/>
    <property type="match status" value="1"/>
</dbReference>
<evidence type="ECO:0000313" key="15">
    <source>
        <dbReference type="Proteomes" id="UP001589758"/>
    </source>
</evidence>
<dbReference type="Gene3D" id="3.50.50.60">
    <property type="entry name" value="FAD/NAD(P)-binding domain"/>
    <property type="match status" value="2"/>
</dbReference>
<comment type="cofactor">
    <cofactor evidence="1">
        <name>FAD</name>
        <dbReference type="ChEBI" id="CHEBI:57692"/>
    </cofactor>
</comment>
<dbReference type="Proteomes" id="UP001589758">
    <property type="component" value="Unassembled WGS sequence"/>
</dbReference>
<feature type="domain" description="Thioredoxin-like fold" evidence="13">
    <location>
        <begin position="131"/>
        <end position="200"/>
    </location>
</feature>
<evidence type="ECO:0000256" key="1">
    <source>
        <dbReference type="ARBA" id="ARBA00001974"/>
    </source>
</evidence>
<keyword evidence="9" id="KW-1015">Disulfide bond</keyword>
<name>A0ABV6CAK7_9GAMM</name>
<dbReference type="InterPro" id="IPR044141">
    <property type="entry name" value="AhpF_NTD_C"/>
</dbReference>
<dbReference type="InterPro" id="IPR036249">
    <property type="entry name" value="Thioredoxin-like_sf"/>
</dbReference>
<evidence type="ECO:0000256" key="2">
    <source>
        <dbReference type="ARBA" id="ARBA00009333"/>
    </source>
</evidence>
<evidence type="ECO:0000259" key="13">
    <source>
        <dbReference type="Pfam" id="PF13192"/>
    </source>
</evidence>
<dbReference type="InterPro" id="IPR023753">
    <property type="entry name" value="FAD/NAD-binding_dom"/>
</dbReference>
<keyword evidence="8" id="KW-0520">NAD</keyword>
<dbReference type="PROSITE" id="PS00573">
    <property type="entry name" value="PYRIDINE_REDOX_2"/>
    <property type="match status" value="1"/>
</dbReference>
<dbReference type="InterPro" id="IPR050097">
    <property type="entry name" value="Ferredoxin-NADP_redctase_2"/>
</dbReference>
<evidence type="ECO:0000256" key="11">
    <source>
        <dbReference type="ARBA" id="ARBA00024806"/>
    </source>
</evidence>
<evidence type="ECO:0000256" key="10">
    <source>
        <dbReference type="ARBA" id="ARBA00023284"/>
    </source>
</evidence>
<evidence type="ECO:0000256" key="8">
    <source>
        <dbReference type="ARBA" id="ARBA00023027"/>
    </source>
</evidence>
<accession>A0ABV6CAK7</accession>
<dbReference type="PIRSF" id="PIRSF000238">
    <property type="entry name" value="AhpF"/>
    <property type="match status" value="1"/>
</dbReference>
<evidence type="ECO:0000256" key="9">
    <source>
        <dbReference type="ARBA" id="ARBA00023157"/>
    </source>
</evidence>
<comment type="similarity">
    <text evidence="2">Belongs to the class-II pyridine nucleotide-disulfide oxidoreductase family.</text>
</comment>
<dbReference type="NCBIfam" id="TIGR03140">
    <property type="entry name" value="AhpF"/>
    <property type="match status" value="1"/>
</dbReference>
<dbReference type="InterPro" id="IPR044142">
    <property type="entry name" value="AhpF_NTD_N"/>
</dbReference>
<feature type="domain" description="FAD/NAD(P)-binding" evidence="12">
    <location>
        <begin position="218"/>
        <end position="505"/>
    </location>
</feature>
<reference evidence="14 15" key="1">
    <citation type="submission" date="2024-09" db="EMBL/GenBank/DDBJ databases">
        <authorList>
            <person name="Sun Q."/>
            <person name="Mori K."/>
        </authorList>
    </citation>
    <scope>NUCLEOTIDE SEQUENCE [LARGE SCALE GENOMIC DNA]</scope>
    <source>
        <strain evidence="14 15">CCM 8545</strain>
    </source>
</reference>
<dbReference type="RefSeq" id="WP_385877116.1">
    <property type="nucleotide sequence ID" value="NZ_JBHLXE010000088.1"/>
</dbReference>
<comment type="function">
    <text evidence="11">Serves to protect the cell against DNA damage by alkyl hydroperoxides. It can use either NADH or NADPH as electron donor for direct reduction of redox dyes or of alkyl hydroperoxides when combined with the AhpC protein.</text>
</comment>
<evidence type="ECO:0000256" key="4">
    <source>
        <dbReference type="ARBA" id="ARBA00020059"/>
    </source>
</evidence>
<gene>
    <name evidence="14" type="primary">ahpF</name>
    <name evidence="14" type="ORF">ACFFIT_07910</name>
</gene>
<dbReference type="CDD" id="cd03026">
    <property type="entry name" value="AhpF_NTD_C"/>
    <property type="match status" value="1"/>
</dbReference>
<dbReference type="InterPro" id="IPR008255">
    <property type="entry name" value="Pyr_nucl-diS_OxRdtase_2_AS"/>
</dbReference>
<dbReference type="Pfam" id="PF07992">
    <property type="entry name" value="Pyr_redox_2"/>
    <property type="match status" value="1"/>
</dbReference>
<sequence length="521" mass="56675">MLDNDIKQQLEGYLAHLKRPLLLTANLHSDVENASKTAKDMLKMLEQISSLSSMITINIEHNKVIRDATFRVSSPEHKTHLYFSGLPLGHEFTSMVLALLHVGGHPTKLDEETIEQIKELPDNLVFETFYSQSCQNCPDVVQALNMIAALNKRVSHTAIDGASYQDEVEKREIMAVPSVFLNGELFLQGRSSLKEILAKLDSGADEKAAQKLSQKAPFDVLVVGAGPAGSAAAIYSARKGIRTGVIAERLGGQVMDTMAIENFISVPYTEGPKLVAASEAHMKEYDIDIMTGFMAKSIERENDLIKLTLSNGAQLVTKAMILATGARWRLMNVPGENEYRNKGVAFCPHCDGPLFKGKPIAVIGGGNSGIEAAIDLAGISSHVTVLEFSDTLRADKVLQDKANSLSNITIIKNAQTTEVLGDGKKVTGLKYTDRTNNESKELSVDGIFVQIGLLPNTEWLKDSIELNRMGEIVTDNHQATSMPGVYAAGDATDVPYKQIIISMGEGAKASLGAFDYLIRQK</sequence>
<comment type="caution">
    <text evidence="14">The sequence shown here is derived from an EMBL/GenBank/DDBJ whole genome shotgun (WGS) entry which is preliminary data.</text>
</comment>
<evidence type="ECO:0000256" key="7">
    <source>
        <dbReference type="ARBA" id="ARBA00023002"/>
    </source>
</evidence>
<comment type="subunit">
    <text evidence="3">Homodimer.</text>
</comment>
<evidence type="ECO:0000256" key="5">
    <source>
        <dbReference type="ARBA" id="ARBA00022630"/>
    </source>
</evidence>
<dbReference type="InterPro" id="IPR012336">
    <property type="entry name" value="Thioredoxin-like_fold"/>
</dbReference>
<evidence type="ECO:0000313" key="14">
    <source>
        <dbReference type="EMBL" id="MFC0180004.1"/>
    </source>
</evidence>
<keyword evidence="7" id="KW-0560">Oxidoreductase</keyword>
<keyword evidence="10" id="KW-0676">Redox-active center</keyword>
<keyword evidence="6" id="KW-0274">FAD</keyword>
<dbReference type="Gene3D" id="3.40.30.80">
    <property type="match status" value="1"/>
</dbReference>
<protein>
    <recommendedName>
        <fullName evidence="4">Alkyl hydroperoxide reductase subunit F</fullName>
    </recommendedName>
</protein>
<keyword evidence="15" id="KW-1185">Reference proteome</keyword>
<dbReference type="PRINTS" id="PR00469">
    <property type="entry name" value="PNDRDTASEII"/>
</dbReference>
<keyword evidence="5" id="KW-0285">Flavoprotein</keyword>
<evidence type="ECO:0000259" key="12">
    <source>
        <dbReference type="Pfam" id="PF07992"/>
    </source>
</evidence>
<dbReference type="CDD" id="cd02974">
    <property type="entry name" value="AhpF_NTD_N"/>
    <property type="match status" value="1"/>
</dbReference>
<organism evidence="14 15">
    <name type="scientific">Thorsellia kenyensis</name>
    <dbReference type="NCBI Taxonomy" id="1549888"/>
    <lineage>
        <taxon>Bacteria</taxon>
        <taxon>Pseudomonadati</taxon>
        <taxon>Pseudomonadota</taxon>
        <taxon>Gammaproteobacteria</taxon>
        <taxon>Enterobacterales</taxon>
        <taxon>Thorselliaceae</taxon>
        <taxon>Thorsellia</taxon>
    </lineage>
</organism>
<dbReference type="InterPro" id="IPR012081">
    <property type="entry name" value="Alkyl_hydroperoxide_Rdtase_suF"/>
</dbReference>
<dbReference type="SUPFAM" id="SSF51905">
    <property type="entry name" value="FAD/NAD(P)-binding domain"/>
    <property type="match status" value="1"/>
</dbReference>
<proteinExistence type="inferred from homology"/>
<dbReference type="PRINTS" id="PR00368">
    <property type="entry name" value="FADPNR"/>
</dbReference>
<evidence type="ECO:0000256" key="3">
    <source>
        <dbReference type="ARBA" id="ARBA00011738"/>
    </source>
</evidence>
<dbReference type="PROSITE" id="PS51354">
    <property type="entry name" value="GLUTAREDOXIN_2"/>
    <property type="match status" value="1"/>
</dbReference>
<evidence type="ECO:0000256" key="6">
    <source>
        <dbReference type="ARBA" id="ARBA00022827"/>
    </source>
</evidence>
<dbReference type="EMBL" id="JBHLXE010000088">
    <property type="protein sequence ID" value="MFC0180004.1"/>
    <property type="molecule type" value="Genomic_DNA"/>
</dbReference>